<evidence type="ECO:0000256" key="1">
    <source>
        <dbReference type="ARBA" id="ARBA00006540"/>
    </source>
</evidence>
<keyword evidence="2 4" id="KW-0689">Ribosomal protein</keyword>
<evidence type="ECO:0008006" key="7">
    <source>
        <dbReference type="Google" id="ProtNLM"/>
    </source>
</evidence>
<dbReference type="AlphaFoldDB" id="A0A7S2WK34"/>
<dbReference type="GO" id="GO:0006412">
    <property type="term" value="P:translation"/>
    <property type="evidence" value="ECO:0007669"/>
    <property type="project" value="InterPro"/>
</dbReference>
<reference evidence="6" key="1">
    <citation type="submission" date="2021-01" db="EMBL/GenBank/DDBJ databases">
        <authorList>
            <person name="Corre E."/>
            <person name="Pelletier E."/>
            <person name="Niang G."/>
            <person name="Scheremetjew M."/>
            <person name="Finn R."/>
            <person name="Kale V."/>
            <person name="Holt S."/>
            <person name="Cochrane G."/>
            <person name="Meng A."/>
            <person name="Brown T."/>
            <person name="Cohen L."/>
        </authorList>
    </citation>
    <scope>NUCLEOTIDE SEQUENCE</scope>
    <source>
        <strain evidence="6">NY070348D</strain>
    </source>
</reference>
<evidence type="ECO:0000256" key="5">
    <source>
        <dbReference type="SAM" id="MobiDB-lite"/>
    </source>
</evidence>
<dbReference type="GO" id="GO:0003735">
    <property type="term" value="F:structural constituent of ribosome"/>
    <property type="evidence" value="ECO:0007669"/>
    <property type="project" value="InterPro"/>
</dbReference>
<dbReference type="Pfam" id="PF00297">
    <property type="entry name" value="Ribosomal_L3"/>
    <property type="match status" value="1"/>
</dbReference>
<name>A0A7S2WK34_9STRA</name>
<accession>A0A7S2WK34</accession>
<sequence length="389" mass="43743">MSHRKFEAPRHGSMGFLPRKRAKRGHGKVKSFPKDNESVAPHLTAFMTFKAGCTHICRDVDKPGAGVHKKEVVEAVTILETPPMVGVGIVGYVETPRGLRSLTTVWAAHLSEEVKRRFYKNWYHSKKKAYTKYSKKHEDGSKDIEAELARIVKHCTVIRLIAHTQNHKLNLRQKKANIMEIQVNGGSTEDKIKFCQGLFEKEFTFDSVFNKDEMVDTIGITRGKGFAGVITRFGVTRLPRKTHKGLRKVACIGSWHPARVRTTVPRAGQLGYHHRTECNKKIYRIGKAGDEKSCATENDLTNKSITPMGGFVRYGIVKNDWVMIKGAVVGSKKRCVTIRKTLVERTSRAAKEVINIKFIDTSSKFGHGRFQTAEEKERVMGPLASAGKK</sequence>
<dbReference type="PANTHER" id="PTHR11363:SF5">
    <property type="entry name" value="LARGE RIBOSOMAL SUBUNIT PROTEIN UL3"/>
    <property type="match status" value="1"/>
</dbReference>
<dbReference type="Gene3D" id="3.30.1430.10">
    <property type="match status" value="1"/>
</dbReference>
<dbReference type="InterPro" id="IPR009000">
    <property type="entry name" value="Transl_B-barrel_sf"/>
</dbReference>
<dbReference type="FunFam" id="3.30.1430.10:FF:000001">
    <property type="entry name" value="60S ribosomal protein L3"/>
    <property type="match status" value="1"/>
</dbReference>
<organism evidence="6">
    <name type="scientific">Mucochytrium quahogii</name>
    <dbReference type="NCBI Taxonomy" id="96639"/>
    <lineage>
        <taxon>Eukaryota</taxon>
        <taxon>Sar</taxon>
        <taxon>Stramenopiles</taxon>
        <taxon>Bigyra</taxon>
        <taxon>Labyrinthulomycetes</taxon>
        <taxon>Thraustochytrida</taxon>
        <taxon>Thraustochytriidae</taxon>
        <taxon>Mucochytrium</taxon>
    </lineage>
</organism>
<dbReference type="InterPro" id="IPR000597">
    <property type="entry name" value="Ribosomal_uL3"/>
</dbReference>
<dbReference type="FunFam" id="2.40.30.10:FF:000351">
    <property type="entry name" value="Ribosomal protein L3"/>
    <property type="match status" value="1"/>
</dbReference>
<dbReference type="Gene3D" id="2.40.30.10">
    <property type="entry name" value="Translation factors"/>
    <property type="match status" value="1"/>
</dbReference>
<evidence type="ECO:0000313" key="6">
    <source>
        <dbReference type="EMBL" id="CAD9692593.1"/>
    </source>
</evidence>
<dbReference type="InterPro" id="IPR044892">
    <property type="entry name" value="Ribosomal_L3_dom_3_arc_sf"/>
</dbReference>
<feature type="region of interest" description="Disordered" evidence="5">
    <location>
        <begin position="1"/>
        <end position="34"/>
    </location>
</feature>
<dbReference type="GO" id="GO:0003723">
    <property type="term" value="F:RNA binding"/>
    <property type="evidence" value="ECO:0007669"/>
    <property type="project" value="TreeGrafter"/>
</dbReference>
<dbReference type="GO" id="GO:0022625">
    <property type="term" value="C:cytosolic large ribosomal subunit"/>
    <property type="evidence" value="ECO:0007669"/>
    <property type="project" value="TreeGrafter"/>
</dbReference>
<dbReference type="PANTHER" id="PTHR11363">
    <property type="entry name" value="60S RIBOSOMAL PROTEIN L3-RELATED"/>
    <property type="match status" value="1"/>
</dbReference>
<comment type="similarity">
    <text evidence="1 4">Belongs to the universal ribosomal protein uL3 family.</text>
</comment>
<protein>
    <recommendedName>
        <fullName evidence="7">60S ribosomal protein L3</fullName>
    </recommendedName>
</protein>
<gene>
    <name evidence="6" type="ORF">QSP1433_LOCUS11406</name>
</gene>
<evidence type="ECO:0000256" key="3">
    <source>
        <dbReference type="ARBA" id="ARBA00023274"/>
    </source>
</evidence>
<dbReference type="InterPro" id="IPR045077">
    <property type="entry name" value="L3_arc_euk"/>
</dbReference>
<feature type="compositionally biased region" description="Basic residues" evidence="5">
    <location>
        <begin position="18"/>
        <end position="31"/>
    </location>
</feature>
<dbReference type="EMBL" id="HBHK01017944">
    <property type="protein sequence ID" value="CAD9692593.1"/>
    <property type="molecule type" value="Transcribed_RNA"/>
</dbReference>
<dbReference type="InterPro" id="IPR019926">
    <property type="entry name" value="Ribosomal_uL3_CS"/>
</dbReference>
<dbReference type="Gene3D" id="4.10.960.10">
    <property type="entry name" value="Ribosomal protein L3, domain 3"/>
    <property type="match status" value="1"/>
</dbReference>
<feature type="compositionally biased region" description="Basic and acidic residues" evidence="5">
    <location>
        <begin position="1"/>
        <end position="10"/>
    </location>
</feature>
<dbReference type="FunFam" id="4.10.960.10:FF:000001">
    <property type="entry name" value="60S ribosomal protein L3"/>
    <property type="match status" value="1"/>
</dbReference>
<evidence type="ECO:0000256" key="4">
    <source>
        <dbReference type="RuleBase" id="RU003905"/>
    </source>
</evidence>
<dbReference type="PROSITE" id="PS00474">
    <property type="entry name" value="RIBOSOMAL_L3"/>
    <property type="match status" value="1"/>
</dbReference>
<evidence type="ECO:0000256" key="2">
    <source>
        <dbReference type="ARBA" id="ARBA00022980"/>
    </source>
</evidence>
<proteinExistence type="inferred from homology"/>
<dbReference type="SUPFAM" id="SSF50447">
    <property type="entry name" value="Translation proteins"/>
    <property type="match status" value="1"/>
</dbReference>
<keyword evidence="3 4" id="KW-0687">Ribonucleoprotein</keyword>